<dbReference type="SUPFAM" id="SSF50998">
    <property type="entry name" value="Quinoprotein alcohol dehydrogenase-like"/>
    <property type="match status" value="1"/>
</dbReference>
<dbReference type="SMART" id="SM00564">
    <property type="entry name" value="PQQ"/>
    <property type="match status" value="4"/>
</dbReference>
<evidence type="ECO:0000259" key="2">
    <source>
        <dbReference type="Pfam" id="PF13360"/>
    </source>
</evidence>
<accession>A0A1V6MI09</accession>
<dbReference type="Pfam" id="PF13360">
    <property type="entry name" value="PQQ_2"/>
    <property type="match status" value="1"/>
</dbReference>
<feature type="region of interest" description="Disordered" evidence="1">
    <location>
        <begin position="1"/>
        <end position="23"/>
    </location>
</feature>
<evidence type="ECO:0000256" key="1">
    <source>
        <dbReference type="SAM" id="MobiDB-lite"/>
    </source>
</evidence>
<dbReference type="InterPro" id="IPR002372">
    <property type="entry name" value="PQQ_rpt_dom"/>
</dbReference>
<name>A0A1V6MI09_9ACTN</name>
<feature type="region of interest" description="Disordered" evidence="1">
    <location>
        <begin position="287"/>
        <end position="377"/>
    </location>
</feature>
<dbReference type="PANTHER" id="PTHR34512:SF30">
    <property type="entry name" value="OUTER MEMBRANE PROTEIN ASSEMBLY FACTOR BAMB"/>
    <property type="match status" value="1"/>
</dbReference>
<dbReference type="InterPro" id="IPR015943">
    <property type="entry name" value="WD40/YVTN_repeat-like_dom_sf"/>
</dbReference>
<evidence type="ECO:0000313" key="4">
    <source>
        <dbReference type="Proteomes" id="UP000184286"/>
    </source>
</evidence>
<dbReference type="STRING" id="114686.BM536_037215"/>
<organism evidence="3 4">
    <name type="scientific">Streptomyces phaeoluteigriseus</name>
    <dbReference type="NCBI Taxonomy" id="114686"/>
    <lineage>
        <taxon>Bacteria</taxon>
        <taxon>Bacillati</taxon>
        <taxon>Actinomycetota</taxon>
        <taxon>Actinomycetes</taxon>
        <taxon>Kitasatosporales</taxon>
        <taxon>Streptomycetaceae</taxon>
        <taxon>Streptomyces</taxon>
        <taxon>Streptomyces aurantiacus group</taxon>
    </lineage>
</organism>
<sequence>MSTDLGRTGHTNATGPLAEPRERWVHPLPSRHPTQPLPAGELLLAVSWTGALQAIDRTTGSLAWENPTPRLLTAAEEPLDIPAALAADGNRAFVNVEDTLRAVDCATGRTLWDKTWPLADASGPPTAGGGALLVTGWRRLSRIDPMNGSTLWVCDLPEPGPVATAATIAGNLAWIAEAASPYHPGGLRVIDLTTGKARARTSAETYLYPFHPATAGGLAWTLIFDEAEQTVVLAAFDDAGHITRTLRPSCADVGQELIAPAIAHQTLLVTDTSHIHALDLTNGRTHWSAPIAAPPQGRRWSPKTPSTRPPRTAPSSATTSPQATRCGLTGPARPSPHRPWRTSTTDTLTPKSPHHSPSSRARSTSGPTKPSMPSIRD</sequence>
<feature type="compositionally biased region" description="Low complexity" evidence="1">
    <location>
        <begin position="313"/>
        <end position="325"/>
    </location>
</feature>
<dbReference type="AlphaFoldDB" id="A0A1V6MI09"/>
<comment type="caution">
    <text evidence="3">The sequence shown here is derived from an EMBL/GenBank/DDBJ whole genome shotgun (WGS) entry which is preliminary data.</text>
</comment>
<evidence type="ECO:0000313" key="3">
    <source>
        <dbReference type="EMBL" id="OQD51922.1"/>
    </source>
</evidence>
<dbReference type="PANTHER" id="PTHR34512">
    <property type="entry name" value="CELL SURFACE PROTEIN"/>
    <property type="match status" value="1"/>
</dbReference>
<feature type="compositionally biased region" description="Low complexity" evidence="1">
    <location>
        <begin position="347"/>
        <end position="368"/>
    </location>
</feature>
<protein>
    <recommendedName>
        <fullName evidence="2">Pyrrolo-quinoline quinone repeat domain-containing protein</fullName>
    </recommendedName>
</protein>
<dbReference type="InterPro" id="IPR011047">
    <property type="entry name" value="Quinoprotein_ADH-like_sf"/>
</dbReference>
<dbReference type="InterPro" id="IPR018391">
    <property type="entry name" value="PQQ_b-propeller_rpt"/>
</dbReference>
<gene>
    <name evidence="3" type="ORF">BM536_037215</name>
</gene>
<dbReference type="OrthoDB" id="3515700at2"/>
<dbReference type="Proteomes" id="UP000184286">
    <property type="component" value="Unassembled WGS sequence"/>
</dbReference>
<reference evidence="3 4" key="2">
    <citation type="submission" date="2017-02" db="EMBL/GenBank/DDBJ databases">
        <title>Draft genome sequence of Streptomyces phaeoluteigriseus type strain DSM41896.</title>
        <authorList>
            <person name="Salih T.S."/>
            <person name="Algora Gallardo L."/>
            <person name="Melo Santos T."/>
            <person name="Filgueira Martinez S."/>
            <person name="Herron P.R."/>
        </authorList>
    </citation>
    <scope>NUCLEOTIDE SEQUENCE [LARGE SCALE GENOMIC DNA]</scope>
    <source>
        <strain evidence="3 4">DSM 41896</strain>
    </source>
</reference>
<dbReference type="EMBL" id="MPOH02000033">
    <property type="protein sequence ID" value="OQD51922.1"/>
    <property type="molecule type" value="Genomic_DNA"/>
</dbReference>
<proteinExistence type="predicted"/>
<reference evidence="4" key="1">
    <citation type="submission" date="2016-11" db="EMBL/GenBank/DDBJ databases">
        <authorList>
            <person name="Schniete J.K."/>
            <person name="Salih T."/>
            <person name="Algora Gallardo L."/>
            <person name="Martinez Fernandez S."/>
            <person name="Herron P.R."/>
        </authorList>
    </citation>
    <scope>NUCLEOTIDE SEQUENCE [LARGE SCALE GENOMIC DNA]</scope>
    <source>
        <strain evidence="4">DSM 41896</strain>
    </source>
</reference>
<feature type="compositionally biased region" description="Polar residues" evidence="1">
    <location>
        <begin position="1"/>
        <end position="14"/>
    </location>
</feature>
<feature type="domain" description="Pyrrolo-quinoline quinone repeat" evidence="2">
    <location>
        <begin position="50"/>
        <end position="201"/>
    </location>
</feature>
<dbReference type="Gene3D" id="2.130.10.10">
    <property type="entry name" value="YVTN repeat-like/Quinoprotein amine dehydrogenase"/>
    <property type="match status" value="1"/>
</dbReference>